<dbReference type="Gene3D" id="2.40.170.20">
    <property type="entry name" value="TonB-dependent receptor, beta-barrel domain"/>
    <property type="match status" value="1"/>
</dbReference>
<dbReference type="STRING" id="1379910.TH63_11905"/>
<dbReference type="SUPFAM" id="SSF49464">
    <property type="entry name" value="Carboxypeptidase regulatory domain-like"/>
    <property type="match status" value="1"/>
</dbReference>
<dbReference type="AlphaFoldDB" id="A0A0H4VR11"/>
<dbReference type="Pfam" id="PF07715">
    <property type="entry name" value="Plug"/>
    <property type="match status" value="1"/>
</dbReference>
<dbReference type="InterPro" id="IPR041700">
    <property type="entry name" value="OMP_b-brl_3"/>
</dbReference>
<evidence type="ECO:0000313" key="11">
    <source>
        <dbReference type="EMBL" id="AKQ46174.1"/>
    </source>
</evidence>
<dbReference type="Gene3D" id="2.60.40.1120">
    <property type="entry name" value="Carboxypeptidase-like, regulatory domain"/>
    <property type="match status" value="1"/>
</dbReference>
<dbReference type="InterPro" id="IPR036942">
    <property type="entry name" value="Beta-barrel_TonB_sf"/>
</dbReference>
<dbReference type="GO" id="GO:0009279">
    <property type="term" value="C:cell outer membrane"/>
    <property type="evidence" value="ECO:0007669"/>
    <property type="project" value="UniProtKB-SubCell"/>
</dbReference>
<evidence type="ECO:0000313" key="12">
    <source>
        <dbReference type="Proteomes" id="UP000036458"/>
    </source>
</evidence>
<evidence type="ECO:0000256" key="7">
    <source>
        <dbReference type="PROSITE-ProRule" id="PRU01360"/>
    </source>
</evidence>
<keyword evidence="3 7" id="KW-1134">Transmembrane beta strand</keyword>
<dbReference type="Pfam" id="PF14905">
    <property type="entry name" value="OMP_b-brl_3"/>
    <property type="match status" value="1"/>
</dbReference>
<dbReference type="EMBL" id="CP010777">
    <property type="protein sequence ID" value="AKQ46174.1"/>
    <property type="molecule type" value="Genomic_DNA"/>
</dbReference>
<evidence type="ECO:0000256" key="3">
    <source>
        <dbReference type="ARBA" id="ARBA00022452"/>
    </source>
</evidence>
<dbReference type="PROSITE" id="PS52016">
    <property type="entry name" value="TONB_DEPENDENT_REC_3"/>
    <property type="match status" value="1"/>
</dbReference>
<keyword evidence="12" id="KW-1185">Reference proteome</keyword>
<dbReference type="SUPFAM" id="SSF56935">
    <property type="entry name" value="Porins"/>
    <property type="match status" value="1"/>
</dbReference>
<dbReference type="PANTHER" id="PTHR40980:SF4">
    <property type="entry name" value="TONB-DEPENDENT RECEPTOR-LIKE BETA-BARREL DOMAIN-CONTAINING PROTEIN"/>
    <property type="match status" value="1"/>
</dbReference>
<feature type="domain" description="Outer membrane protein beta-barrel" evidence="10">
    <location>
        <begin position="409"/>
        <end position="795"/>
    </location>
</feature>
<evidence type="ECO:0000259" key="9">
    <source>
        <dbReference type="Pfam" id="PF07715"/>
    </source>
</evidence>
<feature type="chain" id="PRO_5005212111" evidence="8">
    <location>
        <begin position="20"/>
        <end position="816"/>
    </location>
</feature>
<evidence type="ECO:0000259" key="10">
    <source>
        <dbReference type="Pfam" id="PF14905"/>
    </source>
</evidence>
<name>A0A0H4VR11_9BACT</name>
<organism evidence="11 12">
    <name type="scientific">Rufibacter radiotolerans</name>
    <dbReference type="NCBI Taxonomy" id="1379910"/>
    <lineage>
        <taxon>Bacteria</taxon>
        <taxon>Pseudomonadati</taxon>
        <taxon>Bacteroidota</taxon>
        <taxon>Cytophagia</taxon>
        <taxon>Cytophagales</taxon>
        <taxon>Hymenobacteraceae</taxon>
        <taxon>Rufibacter</taxon>
    </lineage>
</organism>
<keyword evidence="5 7" id="KW-0472">Membrane</keyword>
<dbReference type="InterPro" id="IPR012910">
    <property type="entry name" value="Plug_dom"/>
</dbReference>
<protein>
    <submittedName>
        <fullName evidence="11">TonB-dependent receptor</fullName>
    </submittedName>
</protein>
<dbReference type="InterPro" id="IPR008969">
    <property type="entry name" value="CarboxyPept-like_regulatory"/>
</dbReference>
<dbReference type="Proteomes" id="UP000036458">
    <property type="component" value="Chromosome"/>
</dbReference>
<dbReference type="Pfam" id="PF13620">
    <property type="entry name" value="CarboxypepD_reg"/>
    <property type="match status" value="1"/>
</dbReference>
<dbReference type="InterPro" id="IPR039426">
    <property type="entry name" value="TonB-dep_rcpt-like"/>
</dbReference>
<evidence type="ECO:0000256" key="1">
    <source>
        <dbReference type="ARBA" id="ARBA00004571"/>
    </source>
</evidence>
<feature type="domain" description="TonB-dependent receptor plug" evidence="9">
    <location>
        <begin position="132"/>
        <end position="218"/>
    </location>
</feature>
<keyword evidence="8" id="KW-0732">Signal</keyword>
<keyword evidence="2 7" id="KW-0813">Transport</keyword>
<accession>A0A0H4VR11</accession>
<feature type="signal peptide" evidence="8">
    <location>
        <begin position="1"/>
        <end position="19"/>
    </location>
</feature>
<dbReference type="Gene3D" id="2.170.130.10">
    <property type="entry name" value="TonB-dependent receptor, plug domain"/>
    <property type="match status" value="1"/>
</dbReference>
<dbReference type="PANTHER" id="PTHR40980">
    <property type="entry name" value="PLUG DOMAIN-CONTAINING PROTEIN"/>
    <property type="match status" value="1"/>
</dbReference>
<evidence type="ECO:0000256" key="4">
    <source>
        <dbReference type="ARBA" id="ARBA00022692"/>
    </source>
</evidence>
<proteinExistence type="inferred from homology"/>
<evidence type="ECO:0000256" key="6">
    <source>
        <dbReference type="ARBA" id="ARBA00023237"/>
    </source>
</evidence>
<dbReference type="InterPro" id="IPR037066">
    <property type="entry name" value="Plug_dom_sf"/>
</dbReference>
<comment type="subcellular location">
    <subcellularLocation>
        <location evidence="1 7">Cell outer membrane</location>
        <topology evidence="1 7">Multi-pass membrane protein</topology>
    </subcellularLocation>
</comment>
<evidence type="ECO:0000256" key="5">
    <source>
        <dbReference type="ARBA" id="ARBA00023136"/>
    </source>
</evidence>
<evidence type="ECO:0000256" key="2">
    <source>
        <dbReference type="ARBA" id="ARBA00022448"/>
    </source>
</evidence>
<dbReference type="PATRIC" id="fig|1379910.4.peg.2582"/>
<keyword evidence="11" id="KW-0675">Receptor</keyword>
<keyword evidence="6 7" id="KW-0998">Cell outer membrane</keyword>
<gene>
    <name evidence="11" type="ORF">TH63_11905</name>
</gene>
<comment type="similarity">
    <text evidence="7">Belongs to the TonB-dependent receptor family.</text>
</comment>
<dbReference type="RefSeq" id="WP_048921124.1">
    <property type="nucleotide sequence ID" value="NZ_CP010777.1"/>
</dbReference>
<dbReference type="OrthoDB" id="905812at2"/>
<reference evidence="11 12" key="1">
    <citation type="submission" date="2015-01" db="EMBL/GenBank/DDBJ databases">
        <title>Rufibacter sp./DG31D/ whole genome sequencing.</title>
        <authorList>
            <person name="Kim M.K."/>
            <person name="Srinivasan S."/>
            <person name="Lee J.-J."/>
        </authorList>
    </citation>
    <scope>NUCLEOTIDE SEQUENCE [LARGE SCALE GENOMIC DNA]</scope>
    <source>
        <strain evidence="11 12">DG31D</strain>
    </source>
</reference>
<dbReference type="KEGG" id="ruf:TH63_11905"/>
<evidence type="ECO:0000256" key="8">
    <source>
        <dbReference type="SAM" id="SignalP"/>
    </source>
</evidence>
<keyword evidence="4 7" id="KW-0812">Transmembrane</keyword>
<sequence>MKRILTLLLVFVSVLQVVAQSGSIGGQALSKIDSKPIDFATVTLLNAANSKVITGAMTDAQGKFLLNKLAPGTYHVQVQFLGFEVCKVQNISLSRGQDLKLPTILLAPSQMLLQEITVTGEKAAVYHQIDKQVYSAAQFQTATGGTGVDVLKNLPSISVDAQGQINMRGSTGFTVFLNGKPVQSDAAALLSQIPANAIENVEVVTAPSAKYDPDGKAGIINITTKKGADNGYSVLVNMQGGLPSIEPYGNAESAKRYGGDATVSFRKDKWDVSVGGSYVRNDIAGRRVGDVNTTIGNRRTSFPSVDERSFDKYNRSLRATVIFALDERNTFQTGFYYGNRTEYRLADINYNNTTTNASTKEVIGRSQYFNSNLVKKSGDFSIANLDYTHKFRNSATLSLSGLVERDKLSGYTKNLNLHSQDVRDTLQYTENTNERPLNGLRLRTDFATKLGAGKLESGYQYRHHNDDGQFVYKQKDQGASNYVFYPEFSGNVNLTNEIHSVYTQYSGKVAKLEYAAGLRYEYAARDFTIRENTYELNLSNFFPSANVFYSLNDNWKAKAGYSRRVQRSSSFELNPLPEREHSETLEQGDPELLPEFVNLSEAGLVRNFEKGSVFATFYHQDIKNVINRVNNVYADTVLGRIYTNAGRASRLGLEVGFDYKPTHWWKFYLGGNVYDYNIKGSLFDNTVTVNNGSLVYSINANSSFNLSSTTTLQGTFNYLSERATAQGEDSRFYNPSLALRKTFLDGKLAATLQWQNIDMGLLNSNEQRITTRGRDFYTTTNYIYEVDVIMLNLSFNLNKLGKKVKFTESEFGEKEF</sequence>